<accession>A0ABY1NAA0</accession>
<feature type="domain" description="HTH gntR-type" evidence="4">
    <location>
        <begin position="13"/>
        <end position="81"/>
    </location>
</feature>
<keyword evidence="3" id="KW-0804">Transcription</keyword>
<evidence type="ECO:0000256" key="2">
    <source>
        <dbReference type="ARBA" id="ARBA00023125"/>
    </source>
</evidence>
<dbReference type="Gene3D" id="1.10.10.10">
    <property type="entry name" value="Winged helix-like DNA-binding domain superfamily/Winged helix DNA-binding domain"/>
    <property type="match status" value="1"/>
</dbReference>
<dbReference type="SUPFAM" id="SSF48008">
    <property type="entry name" value="GntR ligand-binding domain-like"/>
    <property type="match status" value="1"/>
</dbReference>
<dbReference type="SMART" id="SM00895">
    <property type="entry name" value="FCD"/>
    <property type="match status" value="1"/>
</dbReference>
<comment type="caution">
    <text evidence="5">The sequence shown here is derived from an EMBL/GenBank/DDBJ whole genome shotgun (WGS) entry which is preliminary data.</text>
</comment>
<keyword evidence="6" id="KW-1185">Reference proteome</keyword>
<dbReference type="CDD" id="cd07377">
    <property type="entry name" value="WHTH_GntR"/>
    <property type="match status" value="1"/>
</dbReference>
<reference evidence="5 6" key="1">
    <citation type="submission" date="2017-05" db="EMBL/GenBank/DDBJ databases">
        <authorList>
            <person name="Varghese N."/>
            <person name="Submissions S."/>
        </authorList>
    </citation>
    <scope>NUCLEOTIDE SEQUENCE [LARGE SCALE GENOMIC DNA]</scope>
    <source>
        <strain evidence="5 6">DSM 29734</strain>
    </source>
</reference>
<evidence type="ECO:0000256" key="3">
    <source>
        <dbReference type="ARBA" id="ARBA00023163"/>
    </source>
</evidence>
<organism evidence="5 6">
    <name type="scientific">Shimia sagamensis</name>
    <dbReference type="NCBI Taxonomy" id="1566352"/>
    <lineage>
        <taxon>Bacteria</taxon>
        <taxon>Pseudomonadati</taxon>
        <taxon>Pseudomonadota</taxon>
        <taxon>Alphaproteobacteria</taxon>
        <taxon>Rhodobacterales</taxon>
        <taxon>Roseobacteraceae</taxon>
    </lineage>
</organism>
<dbReference type="InterPro" id="IPR008920">
    <property type="entry name" value="TF_FadR/GntR_C"/>
</dbReference>
<evidence type="ECO:0000313" key="6">
    <source>
        <dbReference type="Proteomes" id="UP001157961"/>
    </source>
</evidence>
<dbReference type="Pfam" id="PF07729">
    <property type="entry name" value="FCD"/>
    <property type="match status" value="1"/>
</dbReference>
<dbReference type="InterPro" id="IPR000524">
    <property type="entry name" value="Tscrpt_reg_HTH_GntR"/>
</dbReference>
<dbReference type="InterPro" id="IPR036388">
    <property type="entry name" value="WH-like_DNA-bd_sf"/>
</dbReference>
<gene>
    <name evidence="5" type="ORF">SAMN06265373_101463</name>
</gene>
<dbReference type="Gene3D" id="1.20.120.530">
    <property type="entry name" value="GntR ligand-binding domain-like"/>
    <property type="match status" value="1"/>
</dbReference>
<evidence type="ECO:0000259" key="4">
    <source>
        <dbReference type="PROSITE" id="PS50949"/>
    </source>
</evidence>
<protein>
    <submittedName>
        <fullName evidence="5">DNA-binding transcriptional regulator, FadR family</fullName>
    </submittedName>
</protein>
<sequence length="257" mass="28053">MLPEKDIQSDSPKRVADLIAETIIAQIKDGSLAVGDAVPTERELCNQFSTSRPTVREALSNLHLRGFVSTGTGKRPRVTTPSLEDVFTLAGDHIREILGNSESAAHLEQMRQFIEAGAVRVAAENASNIQVAKMQVALEDNLLAVGTKHFPETDIAFHRSIVAVVGNPIILKLHDMFVSKMLAHRPNSSSLRQQDASSLRPQDAAVYEEHRAIYEAVLGGDVVSATKQMDDHLERSYRSRLAAPKSLLGETKPVGET</sequence>
<proteinExistence type="predicted"/>
<keyword evidence="1" id="KW-0805">Transcription regulation</keyword>
<dbReference type="PRINTS" id="PR00035">
    <property type="entry name" value="HTHGNTR"/>
</dbReference>
<dbReference type="PROSITE" id="PS50949">
    <property type="entry name" value="HTH_GNTR"/>
    <property type="match status" value="1"/>
</dbReference>
<dbReference type="PANTHER" id="PTHR43537">
    <property type="entry name" value="TRANSCRIPTIONAL REGULATOR, GNTR FAMILY"/>
    <property type="match status" value="1"/>
</dbReference>
<dbReference type="InterPro" id="IPR011711">
    <property type="entry name" value="GntR_C"/>
</dbReference>
<dbReference type="GO" id="GO:0003677">
    <property type="term" value="F:DNA binding"/>
    <property type="evidence" value="ECO:0007669"/>
    <property type="project" value="UniProtKB-KW"/>
</dbReference>
<dbReference type="EMBL" id="FXTY01000001">
    <property type="protein sequence ID" value="SMP04611.1"/>
    <property type="molecule type" value="Genomic_DNA"/>
</dbReference>
<evidence type="ECO:0000256" key="1">
    <source>
        <dbReference type="ARBA" id="ARBA00023015"/>
    </source>
</evidence>
<dbReference type="Proteomes" id="UP001157961">
    <property type="component" value="Unassembled WGS sequence"/>
</dbReference>
<dbReference type="SMART" id="SM00345">
    <property type="entry name" value="HTH_GNTR"/>
    <property type="match status" value="1"/>
</dbReference>
<dbReference type="PANTHER" id="PTHR43537:SF5">
    <property type="entry name" value="UXU OPERON TRANSCRIPTIONAL REGULATOR"/>
    <property type="match status" value="1"/>
</dbReference>
<dbReference type="Pfam" id="PF00392">
    <property type="entry name" value="GntR"/>
    <property type="match status" value="1"/>
</dbReference>
<keyword evidence="2 5" id="KW-0238">DNA-binding</keyword>
<evidence type="ECO:0000313" key="5">
    <source>
        <dbReference type="EMBL" id="SMP04611.1"/>
    </source>
</evidence>
<name>A0ABY1NAA0_9RHOB</name>
<dbReference type="SUPFAM" id="SSF46785">
    <property type="entry name" value="Winged helix' DNA-binding domain"/>
    <property type="match status" value="1"/>
</dbReference>
<dbReference type="InterPro" id="IPR036390">
    <property type="entry name" value="WH_DNA-bd_sf"/>
</dbReference>